<dbReference type="Pfam" id="PF00990">
    <property type="entry name" value="GGDEF"/>
    <property type="match status" value="1"/>
</dbReference>
<keyword evidence="1" id="KW-1133">Transmembrane helix</keyword>
<dbReference type="OrthoDB" id="5372520at2"/>
<dbReference type="Gene3D" id="3.30.70.270">
    <property type="match status" value="1"/>
</dbReference>
<feature type="transmembrane region" description="Helical" evidence="1">
    <location>
        <begin position="12"/>
        <end position="34"/>
    </location>
</feature>
<evidence type="ECO:0000259" key="2">
    <source>
        <dbReference type="PROSITE" id="PS50887"/>
    </source>
</evidence>
<organism evidence="3 4">
    <name type="scientific">Sulfurovum riftiae</name>
    <dbReference type="NCBI Taxonomy" id="1630136"/>
    <lineage>
        <taxon>Bacteria</taxon>
        <taxon>Pseudomonadati</taxon>
        <taxon>Campylobacterota</taxon>
        <taxon>Epsilonproteobacteria</taxon>
        <taxon>Campylobacterales</taxon>
        <taxon>Sulfurovaceae</taxon>
        <taxon>Sulfurovum</taxon>
    </lineage>
</organism>
<protein>
    <recommendedName>
        <fullName evidence="2">GGDEF domain-containing protein</fullName>
    </recommendedName>
</protein>
<dbReference type="GO" id="GO:0071111">
    <property type="term" value="F:cyclic-guanylate-specific phosphodiesterase activity"/>
    <property type="evidence" value="ECO:0007669"/>
    <property type="project" value="InterPro"/>
</dbReference>
<dbReference type="InterPro" id="IPR050706">
    <property type="entry name" value="Cyclic-di-GMP_PDE-like"/>
</dbReference>
<dbReference type="STRING" id="1630136.AS592_00675"/>
<feature type="transmembrane region" description="Helical" evidence="1">
    <location>
        <begin position="75"/>
        <end position="91"/>
    </location>
</feature>
<dbReference type="PROSITE" id="PS50887">
    <property type="entry name" value="GGDEF"/>
    <property type="match status" value="1"/>
</dbReference>
<dbReference type="PANTHER" id="PTHR33121">
    <property type="entry name" value="CYCLIC DI-GMP PHOSPHODIESTERASE PDEF"/>
    <property type="match status" value="1"/>
</dbReference>
<evidence type="ECO:0000256" key="1">
    <source>
        <dbReference type="SAM" id="Phobius"/>
    </source>
</evidence>
<sequence length="345" mass="39828">MSENYIEYQEERIYSISRVTILLLLTFLSFLISVDYVPNIQLVQLVLGGLMIIALLYHAFITYRPDDFIKLRRNILILFDFIILTFTINTLGENGIYLMPLYALIVMQGSVSYGLQYYISGGLFAIAGFIYLATSSSYWQAHYDVITAFGITTVLIPLFYIKTLIRLDRELEEVEEKIAVIDEVGDNISIPVVGVEERDAYKDEIKKLIRKKEPFTLLFISLQQIFEGKEDDHIADMVLQEVVDEINKVVDEDDLFARLSGNEFAIVSRKQRVFLRKYLQKLETAIISTHRVNDRSIRIEPNIGITLYPEDGQDEMILGKNADEAMHVAKEKQNVHYMFYRALTS</sequence>
<dbReference type="EMBL" id="LNKT01000071">
    <property type="protein sequence ID" value="KYJ85587.1"/>
    <property type="molecule type" value="Genomic_DNA"/>
</dbReference>
<gene>
    <name evidence="3" type="ORF">AS592_00675</name>
</gene>
<dbReference type="InterPro" id="IPR029787">
    <property type="entry name" value="Nucleotide_cyclase"/>
</dbReference>
<name>A0A151CDJ0_9BACT</name>
<dbReference type="InterPro" id="IPR000160">
    <property type="entry name" value="GGDEF_dom"/>
</dbReference>
<dbReference type="SMART" id="SM00267">
    <property type="entry name" value="GGDEF"/>
    <property type="match status" value="1"/>
</dbReference>
<comment type="caution">
    <text evidence="3">The sequence shown here is derived from an EMBL/GenBank/DDBJ whole genome shotgun (WGS) entry which is preliminary data.</text>
</comment>
<evidence type="ECO:0000313" key="3">
    <source>
        <dbReference type="EMBL" id="KYJ85587.1"/>
    </source>
</evidence>
<feature type="domain" description="GGDEF" evidence="2">
    <location>
        <begin position="213"/>
        <end position="342"/>
    </location>
</feature>
<feature type="transmembrane region" description="Helical" evidence="1">
    <location>
        <begin position="145"/>
        <end position="161"/>
    </location>
</feature>
<feature type="transmembrane region" description="Helical" evidence="1">
    <location>
        <begin position="122"/>
        <end position="139"/>
    </location>
</feature>
<evidence type="ECO:0000313" key="4">
    <source>
        <dbReference type="Proteomes" id="UP000075359"/>
    </source>
</evidence>
<dbReference type="SUPFAM" id="SSF55073">
    <property type="entry name" value="Nucleotide cyclase"/>
    <property type="match status" value="1"/>
</dbReference>
<dbReference type="Proteomes" id="UP000075359">
    <property type="component" value="Unassembled WGS sequence"/>
</dbReference>
<dbReference type="NCBIfam" id="TIGR00254">
    <property type="entry name" value="GGDEF"/>
    <property type="match status" value="1"/>
</dbReference>
<proteinExistence type="predicted"/>
<dbReference type="AlphaFoldDB" id="A0A151CDJ0"/>
<feature type="transmembrane region" description="Helical" evidence="1">
    <location>
        <begin position="40"/>
        <end position="63"/>
    </location>
</feature>
<keyword evidence="1" id="KW-0812">Transmembrane</keyword>
<dbReference type="PANTHER" id="PTHR33121:SF71">
    <property type="entry name" value="OXYGEN SENSOR PROTEIN DOSP"/>
    <property type="match status" value="1"/>
</dbReference>
<accession>A0A151CDJ0</accession>
<keyword evidence="4" id="KW-1185">Reference proteome</keyword>
<reference evidence="3 4" key="1">
    <citation type="submission" date="2015-11" db="EMBL/GenBank/DDBJ databases">
        <title>Draft genome of Sulfurovum riftiae 1812E, a member of the Epsilonproteobacteria isolated from the tube of the deep-sea hydrothermal vent tubewom Riftia pachyptila.</title>
        <authorList>
            <person name="Vetriani C."/>
            <person name="Giovannelli D."/>
        </authorList>
    </citation>
    <scope>NUCLEOTIDE SEQUENCE [LARGE SCALE GENOMIC DNA]</scope>
    <source>
        <strain evidence="3 4">1812E</strain>
    </source>
</reference>
<dbReference type="InterPro" id="IPR043128">
    <property type="entry name" value="Rev_trsase/Diguanyl_cyclase"/>
</dbReference>
<dbReference type="CDD" id="cd01949">
    <property type="entry name" value="GGDEF"/>
    <property type="match status" value="1"/>
</dbReference>
<keyword evidence="1" id="KW-0472">Membrane</keyword>
<dbReference type="RefSeq" id="WP_067332366.1">
    <property type="nucleotide sequence ID" value="NZ_LNKT01000071.1"/>
</dbReference>